<dbReference type="GO" id="GO:0004156">
    <property type="term" value="F:dihydropteroate synthase activity"/>
    <property type="evidence" value="ECO:0007669"/>
    <property type="project" value="UniProtKB-EC"/>
</dbReference>
<dbReference type="GO" id="GO:0046656">
    <property type="term" value="P:folic acid biosynthetic process"/>
    <property type="evidence" value="ECO:0007669"/>
    <property type="project" value="UniProtKB-KW"/>
</dbReference>
<dbReference type="InterPro" id="IPR000489">
    <property type="entry name" value="Pterin-binding_dom"/>
</dbReference>
<name>A0A447JBR2_SALET</name>
<keyword evidence="7" id="KW-0460">Magnesium</keyword>
<dbReference type="PROSITE" id="PS50972">
    <property type="entry name" value="PTERIN_BINDING"/>
    <property type="match status" value="1"/>
</dbReference>
<evidence type="ECO:0000313" key="11">
    <source>
        <dbReference type="Proteomes" id="UP000281393"/>
    </source>
</evidence>
<gene>
    <name evidence="10" type="primary">folP_2</name>
    <name evidence="10" type="ORF">NCTC7102_00729</name>
</gene>
<comment type="pathway">
    <text evidence="3">Cofactor biosynthesis; tetrahydrofolate biosynthesis; 7,8-dihydrofolate from 2-amino-4-hydroxy-6-hydroxymethyl-7,8-dihydropteridine diphosphate and 4-aminobenzoate: step 1/2.</text>
</comment>
<keyword evidence="6" id="KW-0479">Metal-binding</keyword>
<dbReference type="GO" id="GO:0005829">
    <property type="term" value="C:cytosol"/>
    <property type="evidence" value="ECO:0007669"/>
    <property type="project" value="TreeGrafter"/>
</dbReference>
<proteinExistence type="predicted"/>
<dbReference type="InterPro" id="IPR011005">
    <property type="entry name" value="Dihydropteroate_synth-like_sf"/>
</dbReference>
<evidence type="ECO:0000256" key="5">
    <source>
        <dbReference type="ARBA" id="ARBA00022679"/>
    </source>
</evidence>
<dbReference type="PANTHER" id="PTHR20941">
    <property type="entry name" value="FOLATE SYNTHESIS PROTEINS"/>
    <property type="match status" value="1"/>
</dbReference>
<feature type="domain" description="Pterin-binding" evidence="9">
    <location>
        <begin position="1"/>
        <end position="168"/>
    </location>
</feature>
<comment type="catalytic activity">
    <reaction evidence="1">
        <text>(7,8-dihydropterin-6-yl)methyl diphosphate + 4-aminobenzoate = 7,8-dihydropteroate + diphosphate</text>
        <dbReference type="Rhea" id="RHEA:19949"/>
        <dbReference type="ChEBI" id="CHEBI:17836"/>
        <dbReference type="ChEBI" id="CHEBI:17839"/>
        <dbReference type="ChEBI" id="CHEBI:33019"/>
        <dbReference type="ChEBI" id="CHEBI:72950"/>
        <dbReference type="EC" id="2.5.1.15"/>
    </reaction>
</comment>
<dbReference type="NCBIfam" id="TIGR01496">
    <property type="entry name" value="DHPS"/>
    <property type="match status" value="1"/>
</dbReference>
<evidence type="ECO:0000256" key="8">
    <source>
        <dbReference type="ARBA" id="ARBA00022909"/>
    </source>
</evidence>
<dbReference type="InterPro" id="IPR045031">
    <property type="entry name" value="DHP_synth-like"/>
</dbReference>
<dbReference type="SUPFAM" id="SSF51717">
    <property type="entry name" value="Dihydropteroate synthetase-like"/>
    <property type="match status" value="1"/>
</dbReference>
<evidence type="ECO:0000256" key="6">
    <source>
        <dbReference type="ARBA" id="ARBA00022723"/>
    </source>
</evidence>
<evidence type="ECO:0000256" key="3">
    <source>
        <dbReference type="ARBA" id="ARBA00004763"/>
    </source>
</evidence>
<dbReference type="EMBL" id="LR133909">
    <property type="protein sequence ID" value="VDY37792.1"/>
    <property type="molecule type" value="Genomic_DNA"/>
</dbReference>
<organism evidence="10 11">
    <name type="scientific">Salmonella enterica subsp. enterica serovar Daytona</name>
    <dbReference type="NCBI Taxonomy" id="1962639"/>
    <lineage>
        <taxon>Bacteria</taxon>
        <taxon>Pseudomonadati</taxon>
        <taxon>Pseudomonadota</taxon>
        <taxon>Gammaproteobacteria</taxon>
        <taxon>Enterobacterales</taxon>
        <taxon>Enterobacteriaceae</taxon>
        <taxon>Salmonella</taxon>
    </lineage>
</organism>
<dbReference type="Pfam" id="PF00809">
    <property type="entry name" value="Pterin_bind"/>
    <property type="match status" value="1"/>
</dbReference>
<keyword evidence="5 10" id="KW-0808">Transferase</keyword>
<accession>A0A447JBR2</accession>
<evidence type="ECO:0000256" key="1">
    <source>
        <dbReference type="ARBA" id="ARBA00000012"/>
    </source>
</evidence>
<dbReference type="PANTHER" id="PTHR20941:SF1">
    <property type="entry name" value="FOLIC ACID SYNTHESIS PROTEIN FOL1"/>
    <property type="match status" value="1"/>
</dbReference>
<keyword evidence="8" id="KW-0289">Folate biosynthesis</keyword>
<protein>
    <recommendedName>
        <fullName evidence="4">dihydropteroate synthase</fullName>
        <ecNumber evidence="4">2.5.1.15</ecNumber>
    </recommendedName>
</protein>
<comment type="cofactor">
    <cofactor evidence="2">
        <name>Mg(2+)</name>
        <dbReference type="ChEBI" id="CHEBI:18420"/>
    </cofactor>
</comment>
<sequence>MDTSKPEVIREAAMAGAHIINDVRSLSEPGALEAAAETGLPVSLMHMQGNPKTMQEAPKYDDVFAEVNRYFIEQIARCEKAGIAKEKLLLDPGFGFGKNLSHNYTLLARLGEFHHFNLPLLVGMSRKTMVGQLLNVGPSDRLNGSLACAVIAAMQGAQIIRVHDVKKP</sequence>
<evidence type="ECO:0000259" key="9">
    <source>
        <dbReference type="PROSITE" id="PS50972"/>
    </source>
</evidence>
<dbReference type="AlphaFoldDB" id="A0A447JBR2"/>
<reference evidence="10 11" key="1">
    <citation type="submission" date="2018-12" db="EMBL/GenBank/DDBJ databases">
        <authorList>
            <consortium name="Pathogen Informatics"/>
        </authorList>
    </citation>
    <scope>NUCLEOTIDE SEQUENCE [LARGE SCALE GENOMIC DNA]</scope>
    <source>
        <strain evidence="10 11">NCTC7102</strain>
    </source>
</reference>
<evidence type="ECO:0000256" key="4">
    <source>
        <dbReference type="ARBA" id="ARBA00012458"/>
    </source>
</evidence>
<dbReference type="Gene3D" id="3.20.20.20">
    <property type="entry name" value="Dihydropteroate synthase-like"/>
    <property type="match status" value="1"/>
</dbReference>
<evidence type="ECO:0000256" key="7">
    <source>
        <dbReference type="ARBA" id="ARBA00022842"/>
    </source>
</evidence>
<dbReference type="InterPro" id="IPR006390">
    <property type="entry name" value="DHP_synth_dom"/>
</dbReference>
<evidence type="ECO:0000256" key="2">
    <source>
        <dbReference type="ARBA" id="ARBA00001946"/>
    </source>
</evidence>
<dbReference type="GO" id="GO:0046654">
    <property type="term" value="P:tetrahydrofolate biosynthetic process"/>
    <property type="evidence" value="ECO:0007669"/>
    <property type="project" value="TreeGrafter"/>
</dbReference>
<dbReference type="EC" id="2.5.1.15" evidence="4"/>
<dbReference type="GO" id="GO:0046872">
    <property type="term" value="F:metal ion binding"/>
    <property type="evidence" value="ECO:0007669"/>
    <property type="project" value="UniProtKB-KW"/>
</dbReference>
<dbReference type="Proteomes" id="UP000281393">
    <property type="component" value="Chromosome"/>
</dbReference>
<evidence type="ECO:0000313" key="10">
    <source>
        <dbReference type="EMBL" id="VDY37792.1"/>
    </source>
</evidence>